<dbReference type="RefSeq" id="WP_068590068.1">
    <property type="nucleotide sequence ID" value="NZ_LRXL01000026.1"/>
</dbReference>
<sequence length="262" mass="28911">MRFIYALLLIVPVLSGCENVERNDPALQGILNSELYRAIDARATENTDGSFLIQGVTQRELLTLRIQRGNPAVYELGENSVNYASFEDFNGNTFSTSPNGLGEIVISNWDEVGKTLTGTFKFRAIQNGIDTLVVQRGAFFEVPYFAEDVDQVAGTLLARINGDNFNPFTISASREENSIIIKGSTPNKLLSIRLPVEVEAGSYSLPRTDFIFKYSLNNESETAVSGNLNITNHDPAMRRISGAFSFNTDSHTISLGQFNVSY</sequence>
<keyword evidence="2" id="KW-1185">Reference proteome</keyword>
<dbReference type="Pfam" id="PF19765">
    <property type="entry name" value="DUF6252"/>
    <property type="match status" value="2"/>
</dbReference>
<gene>
    <name evidence="1" type="ORF">ULVI_04200</name>
</gene>
<accession>A0A167IRK6</accession>
<reference evidence="1 2" key="1">
    <citation type="submission" date="2016-02" db="EMBL/GenBank/DDBJ databases">
        <title>Ulvibacter sp. LPB0005, isolated from Thais luteostoma.</title>
        <authorList>
            <person name="Shin S.-K."/>
            <person name="Yi H."/>
        </authorList>
    </citation>
    <scope>NUCLEOTIDE SEQUENCE [LARGE SCALE GENOMIC DNA]</scope>
    <source>
        <strain evidence="1 2">LPB0005</strain>
    </source>
</reference>
<dbReference type="AlphaFoldDB" id="A0A167IRK6"/>
<protein>
    <submittedName>
        <fullName evidence="1">Uncharacterized protein</fullName>
    </submittedName>
</protein>
<dbReference type="PROSITE" id="PS51257">
    <property type="entry name" value="PROKAR_LIPOPROTEIN"/>
    <property type="match status" value="1"/>
</dbReference>
<evidence type="ECO:0000313" key="1">
    <source>
        <dbReference type="EMBL" id="OAB79947.1"/>
    </source>
</evidence>
<organism evidence="1 2">
    <name type="scientific">Cochleicola gelatinilyticus</name>
    <dbReference type="NCBI Taxonomy" id="1763537"/>
    <lineage>
        <taxon>Bacteria</taxon>
        <taxon>Pseudomonadati</taxon>
        <taxon>Bacteroidota</taxon>
        <taxon>Flavobacteriia</taxon>
        <taxon>Flavobacteriales</taxon>
        <taxon>Flavobacteriaceae</taxon>
        <taxon>Cochleicola</taxon>
    </lineage>
</organism>
<comment type="caution">
    <text evidence="1">The sequence shown here is derived from an EMBL/GenBank/DDBJ whole genome shotgun (WGS) entry which is preliminary data.</text>
</comment>
<dbReference type="EMBL" id="LRXL01000026">
    <property type="protein sequence ID" value="OAB79947.1"/>
    <property type="molecule type" value="Genomic_DNA"/>
</dbReference>
<dbReference type="Proteomes" id="UP000077013">
    <property type="component" value="Unassembled WGS sequence"/>
</dbReference>
<dbReference type="STRING" id="1763537.ULVI_04200"/>
<proteinExistence type="predicted"/>
<dbReference type="InterPro" id="IPR046219">
    <property type="entry name" value="DUF6252"/>
</dbReference>
<evidence type="ECO:0000313" key="2">
    <source>
        <dbReference type="Proteomes" id="UP000077013"/>
    </source>
</evidence>
<name>A0A167IRK6_9FLAO</name>
<dbReference type="OrthoDB" id="1448607at2"/>